<sequence length="341" mass="38177">MNSQEHATHSKTPLSISVIMPVYNGIEFIRQSLPPLVTMRDRGEVLEVIVVDDTSSDDTPEVARELGATVMPSGGRLGPGAARNVAAREAKGTILWFIDADVVVHENAARVMREGFDDPSVVGVFGSYDDKPPAQNFLSQYKNLVHHYYHQRAKKQASTFWSGCGAIRKESFLEQGGFDIEMFNRPSIEDIELGYRLIEAGGKLLLLTDLQCTHLKEWRFVNLIHTEVFCRAIPWARLMLRRGGLDNDLNVGVNERVKALLAGVLVLTALLSLGGVISPVYPLLVALAVVYANWELFKLFHQRKGFWFALRGLVFHQTYYLYSASAFAWALLENKLEKNVA</sequence>
<dbReference type="EMBL" id="SZYH01000001">
    <property type="protein sequence ID" value="TKV67279.1"/>
    <property type="molecule type" value="Genomic_DNA"/>
</dbReference>
<proteinExistence type="predicted"/>
<dbReference type="InterPro" id="IPR029044">
    <property type="entry name" value="Nucleotide-diphossugar_trans"/>
</dbReference>
<evidence type="ECO:0000313" key="8">
    <source>
        <dbReference type="EMBL" id="TKV67279.1"/>
    </source>
</evidence>
<protein>
    <submittedName>
        <fullName evidence="8">Glycosyltransferase family 2 protein</fullName>
    </submittedName>
</protein>
<gene>
    <name evidence="8" type="ORF">FDP08_03835</name>
</gene>
<feature type="transmembrane region" description="Helical" evidence="6">
    <location>
        <begin position="313"/>
        <end position="332"/>
    </location>
</feature>
<keyword evidence="5 6" id="KW-0472">Membrane</keyword>
<dbReference type="InterPro" id="IPR001173">
    <property type="entry name" value="Glyco_trans_2-like"/>
</dbReference>
<dbReference type="OrthoDB" id="9069044at2"/>
<dbReference type="SUPFAM" id="SSF53448">
    <property type="entry name" value="Nucleotide-diphospho-sugar transferases"/>
    <property type="match status" value="1"/>
</dbReference>
<dbReference type="Gene3D" id="3.90.550.10">
    <property type="entry name" value="Spore Coat Polysaccharide Biosynthesis Protein SpsA, Chain A"/>
    <property type="match status" value="1"/>
</dbReference>
<comment type="caution">
    <text evidence="8">The sequence shown here is derived from an EMBL/GenBank/DDBJ whole genome shotgun (WGS) entry which is preliminary data.</text>
</comment>
<dbReference type="Pfam" id="PF00535">
    <property type="entry name" value="Glycos_transf_2"/>
    <property type="match status" value="1"/>
</dbReference>
<feature type="transmembrane region" description="Helical" evidence="6">
    <location>
        <begin position="259"/>
        <end position="292"/>
    </location>
</feature>
<evidence type="ECO:0000256" key="6">
    <source>
        <dbReference type="SAM" id="Phobius"/>
    </source>
</evidence>
<dbReference type="GO" id="GO:0016757">
    <property type="term" value="F:glycosyltransferase activity"/>
    <property type="evidence" value="ECO:0007669"/>
    <property type="project" value="UniProtKB-KW"/>
</dbReference>
<organism evidence="8 9">
    <name type="scientific">Marinobacter panjinensis</name>
    <dbReference type="NCBI Taxonomy" id="2576384"/>
    <lineage>
        <taxon>Bacteria</taxon>
        <taxon>Pseudomonadati</taxon>
        <taxon>Pseudomonadota</taxon>
        <taxon>Gammaproteobacteria</taxon>
        <taxon>Pseudomonadales</taxon>
        <taxon>Marinobacteraceae</taxon>
        <taxon>Marinobacter</taxon>
    </lineage>
</organism>
<dbReference type="PANTHER" id="PTHR43646">
    <property type="entry name" value="GLYCOSYLTRANSFERASE"/>
    <property type="match status" value="1"/>
</dbReference>
<keyword evidence="3" id="KW-0328">Glycosyltransferase</keyword>
<dbReference type="Proteomes" id="UP000308488">
    <property type="component" value="Unassembled WGS sequence"/>
</dbReference>
<keyword evidence="4 8" id="KW-0808">Transferase</keyword>
<feature type="domain" description="Glycosyltransferase 2-like" evidence="7">
    <location>
        <begin position="17"/>
        <end position="174"/>
    </location>
</feature>
<evidence type="ECO:0000256" key="5">
    <source>
        <dbReference type="ARBA" id="ARBA00023136"/>
    </source>
</evidence>
<evidence type="ECO:0000313" key="9">
    <source>
        <dbReference type="Proteomes" id="UP000308488"/>
    </source>
</evidence>
<keyword evidence="9" id="KW-1185">Reference proteome</keyword>
<reference evidence="8 9" key="1">
    <citation type="submission" date="2019-05" db="EMBL/GenBank/DDBJ databases">
        <title>Marinobacter panjinensis sp. nov., a moderately halophilic bacterium isolated from sea tidal flat environment.</title>
        <authorList>
            <person name="Yang W."/>
            <person name="An M."/>
            <person name="He W."/>
            <person name="Luo X."/>
            <person name="Zhu L."/>
            <person name="Chen G."/>
            <person name="Zhang Y."/>
            <person name="Wang Y."/>
        </authorList>
    </citation>
    <scope>NUCLEOTIDE SEQUENCE [LARGE SCALE GENOMIC DNA]</scope>
    <source>
        <strain evidence="8 9">PJ-16</strain>
    </source>
</reference>
<dbReference type="PANTHER" id="PTHR43646:SF2">
    <property type="entry name" value="GLYCOSYLTRANSFERASE 2-LIKE DOMAIN-CONTAINING PROTEIN"/>
    <property type="match status" value="1"/>
</dbReference>
<evidence type="ECO:0000256" key="4">
    <source>
        <dbReference type="ARBA" id="ARBA00022679"/>
    </source>
</evidence>
<dbReference type="GO" id="GO:0005886">
    <property type="term" value="C:plasma membrane"/>
    <property type="evidence" value="ECO:0007669"/>
    <property type="project" value="UniProtKB-SubCell"/>
</dbReference>
<keyword evidence="6" id="KW-1133">Transmembrane helix</keyword>
<evidence type="ECO:0000256" key="2">
    <source>
        <dbReference type="ARBA" id="ARBA00022475"/>
    </source>
</evidence>
<evidence type="ECO:0000256" key="3">
    <source>
        <dbReference type="ARBA" id="ARBA00022676"/>
    </source>
</evidence>
<dbReference type="RefSeq" id="WP_137434698.1">
    <property type="nucleotide sequence ID" value="NZ_JANRHC010000005.1"/>
</dbReference>
<keyword evidence="6" id="KW-0812">Transmembrane</keyword>
<evidence type="ECO:0000259" key="7">
    <source>
        <dbReference type="Pfam" id="PF00535"/>
    </source>
</evidence>
<comment type="subcellular location">
    <subcellularLocation>
        <location evidence="1">Cell membrane</location>
    </subcellularLocation>
</comment>
<name>A0A4U6R1J5_9GAMM</name>
<keyword evidence="2" id="KW-1003">Cell membrane</keyword>
<accession>A0A4U6R1J5</accession>
<dbReference type="AlphaFoldDB" id="A0A4U6R1J5"/>
<evidence type="ECO:0000256" key="1">
    <source>
        <dbReference type="ARBA" id="ARBA00004236"/>
    </source>
</evidence>